<dbReference type="PANTHER" id="PTHR42110">
    <property type="entry name" value="L-ASPARAGINASE, PUTATIVE (AFU_ORTHOLOGUE AFUA_3G11890)-RELATED"/>
    <property type="match status" value="1"/>
</dbReference>
<dbReference type="Proteomes" id="UP000035100">
    <property type="component" value="Unassembled WGS sequence"/>
</dbReference>
<keyword evidence="2" id="KW-1185">Reference proteome</keyword>
<name>A0A0D0NRM2_9RHOB</name>
<proteinExistence type="predicted"/>
<dbReference type="Pfam" id="PF06089">
    <property type="entry name" value="Asparaginase_II"/>
    <property type="match status" value="1"/>
</dbReference>
<evidence type="ECO:0000313" key="1">
    <source>
        <dbReference type="EMBL" id="KIQ70885.1"/>
    </source>
</evidence>
<keyword evidence="1" id="KW-0378">Hydrolase</keyword>
<organism evidence="1 2">
    <name type="scientific">Wenxinia marina DSM 24838</name>
    <dbReference type="NCBI Taxonomy" id="1123501"/>
    <lineage>
        <taxon>Bacteria</taxon>
        <taxon>Pseudomonadati</taxon>
        <taxon>Pseudomonadota</taxon>
        <taxon>Alphaproteobacteria</taxon>
        <taxon>Rhodobacterales</taxon>
        <taxon>Roseobacteraceae</taxon>
        <taxon>Wenxinia</taxon>
    </lineage>
</organism>
<protein>
    <submittedName>
        <fullName evidence="1">L-asparaginase II</fullName>
        <ecNumber evidence="1">3.5.1.1</ecNumber>
    </submittedName>
</protein>
<accession>A0A0D0NRM2</accession>
<dbReference type="STRING" id="1123501.Wenmar_00259"/>
<dbReference type="GO" id="GO:0004067">
    <property type="term" value="F:asparaginase activity"/>
    <property type="evidence" value="ECO:0007669"/>
    <property type="project" value="UniProtKB-EC"/>
</dbReference>
<reference evidence="1 2" key="1">
    <citation type="submission" date="2013-01" db="EMBL/GenBank/DDBJ databases">
        <authorList>
            <person name="Fiebig A."/>
            <person name="Goeker M."/>
            <person name="Klenk H.-P.P."/>
        </authorList>
    </citation>
    <scope>NUCLEOTIDE SEQUENCE [LARGE SCALE GENOMIC DNA]</scope>
    <source>
        <strain evidence="1 2">DSM 24838</strain>
    </source>
</reference>
<dbReference type="EMBL" id="AONG01000003">
    <property type="protein sequence ID" value="KIQ70885.1"/>
    <property type="molecule type" value="Genomic_DNA"/>
</dbReference>
<dbReference type="InterPro" id="IPR010349">
    <property type="entry name" value="Asparaginase_II"/>
</dbReference>
<dbReference type="EC" id="3.5.1.1" evidence="1"/>
<dbReference type="PATRIC" id="fig|1123501.6.peg.316"/>
<dbReference type="AlphaFoldDB" id="A0A0D0NRM2"/>
<comment type="caution">
    <text evidence="1">The sequence shown here is derived from an EMBL/GenBank/DDBJ whole genome shotgun (WGS) entry which is preliminary data.</text>
</comment>
<dbReference type="PANTHER" id="PTHR42110:SF1">
    <property type="entry name" value="L-ASPARAGINASE, PUTATIVE (AFU_ORTHOLOGUE AFUA_3G11890)-RELATED"/>
    <property type="match status" value="1"/>
</dbReference>
<evidence type="ECO:0000313" key="2">
    <source>
        <dbReference type="Proteomes" id="UP000035100"/>
    </source>
</evidence>
<gene>
    <name evidence="1" type="ORF">Wenmar_00259</name>
</gene>
<sequence length="130" mass="13395">MTDVGQGDVGLVEVWRGGRLECLHRGHAVVVDRAGEIVAAWGDPDLVTYPRSSSMPIQALPLVESGAADAAGLGPAQLALACASHQAAAIHTDRVAAWLSGLGLGDDDLRCTTTCAAARRSRATVPLGTR</sequence>